<comment type="caution">
    <text evidence="1">The sequence shown here is derived from an EMBL/GenBank/DDBJ whole genome shotgun (WGS) entry which is preliminary data.</text>
</comment>
<reference evidence="1 2" key="1">
    <citation type="journal article" date="2020" name="Int. J. Syst. Evol. Microbiol.">
        <title>Ureaplasma miroungigenitalium sp. nov. isolated from northern elephant seals (Mirounga angustirostris) and Ureaplasma zalophigenitalium sp. nov. isolated from California sea lions (Zalophus californianus).</title>
        <authorList>
            <person name="Volokhov D.V."/>
            <person name="Gulland F.M."/>
            <person name="Gao Y."/>
            <person name="Chizhikov V.E."/>
        </authorList>
    </citation>
    <scope>NUCLEOTIDE SEQUENCE [LARGE SCALE GENOMIC DNA]</scope>
    <source>
        <strain evidence="1 2">CSL7644-GEN</strain>
    </source>
</reference>
<organism evidence="1 2">
    <name type="scientific">Ureaplasma zalophigenitalium</name>
    <dbReference type="NCBI Taxonomy" id="907723"/>
    <lineage>
        <taxon>Bacteria</taxon>
        <taxon>Bacillati</taxon>
        <taxon>Mycoplasmatota</taxon>
        <taxon>Mycoplasmoidales</taxon>
        <taxon>Mycoplasmoidaceae</taxon>
        <taxon>Ureaplasma</taxon>
    </lineage>
</organism>
<proteinExistence type="predicted"/>
<dbReference type="NCBIfam" id="NF045933">
    <property type="entry name" value="MSC_0622_gamma"/>
    <property type="match status" value="1"/>
</dbReference>
<protein>
    <recommendedName>
        <fullName evidence="3">ATP synthase gamma chain</fullName>
    </recommendedName>
</protein>
<gene>
    <name evidence="1" type="ORF">OF365_01815</name>
</gene>
<dbReference type="Proteomes" id="UP001207252">
    <property type="component" value="Unassembled WGS sequence"/>
</dbReference>
<name>A0ABT3BPF2_9BACT</name>
<accession>A0ABT3BPF2</accession>
<evidence type="ECO:0000313" key="1">
    <source>
        <dbReference type="EMBL" id="MCV3754102.1"/>
    </source>
</evidence>
<evidence type="ECO:0000313" key="2">
    <source>
        <dbReference type="Proteomes" id="UP001207252"/>
    </source>
</evidence>
<evidence type="ECO:0008006" key="3">
    <source>
        <dbReference type="Google" id="ProtNLM"/>
    </source>
</evidence>
<sequence>MNLKKKKELVDNFLKLNDIVSLNRSLSLITIQQLIKKIKKQENTLIAYMSFLDQLQKNESEQINEQKTLYIYYAANEKFTSNFYNAIEDHLLNHFLKDKDLLISLGKRAFDFSQESLLTTPVHHYDDPLDFKKIPLESALLIARYLKEKRVNRVVFLIRSNKTNNINTVLYPLNEFDFQLSLEENDKMLYQELNNQNFRFYETASDFNENALIGFLSSALYTLLLESSFIVYKNKLIHENKILKDLEVRIKRAKMSLNRSVREQEIQELNLIHDHKKQGLKKYGKTIQKNHH</sequence>
<dbReference type="RefSeq" id="WP_263817906.1">
    <property type="nucleotide sequence ID" value="NZ_JAOXHJ010000003.1"/>
</dbReference>
<keyword evidence="2" id="KW-1185">Reference proteome</keyword>
<dbReference type="EMBL" id="JAOXHJ010000003">
    <property type="protein sequence ID" value="MCV3754102.1"/>
    <property type="molecule type" value="Genomic_DNA"/>
</dbReference>